<dbReference type="VEuPathDB" id="FungiDB:MAPG_08745"/>
<evidence type="ECO:0000313" key="4">
    <source>
        <dbReference type="EMBL" id="KLU89776.1"/>
    </source>
</evidence>
<dbReference type="FunFam" id="3.40.50.2000:FF:000009">
    <property type="entry name" value="Sterol 3-beta-glucosyltransferase UGT80A2"/>
    <property type="match status" value="1"/>
</dbReference>
<dbReference type="EnsemblFungi" id="MAPG_08745T0">
    <property type="protein sequence ID" value="MAPG_08745T0"/>
    <property type="gene ID" value="MAPG_08745"/>
</dbReference>
<protein>
    <submittedName>
        <fullName evidence="4 5">Uncharacterized protein</fullName>
    </submittedName>
</protein>
<name>A0A0C4E857_MAGP6</name>
<keyword evidence="6" id="KW-1185">Reference proteome</keyword>
<dbReference type="GO" id="GO:0005975">
    <property type="term" value="P:carbohydrate metabolic process"/>
    <property type="evidence" value="ECO:0007669"/>
    <property type="project" value="InterPro"/>
</dbReference>
<reference evidence="4" key="2">
    <citation type="submission" date="2010-05" db="EMBL/GenBank/DDBJ databases">
        <title>The Genome Sequence of Magnaporthe poae strain ATCC 64411.</title>
        <authorList>
            <consortium name="The Broad Institute Genome Sequencing Platform"/>
            <consortium name="Broad Institute Genome Sequencing Center for Infectious Disease"/>
            <person name="Ma L.-J."/>
            <person name="Dead R."/>
            <person name="Young S."/>
            <person name="Zeng Q."/>
            <person name="Koehrsen M."/>
            <person name="Alvarado L."/>
            <person name="Berlin A."/>
            <person name="Chapman S.B."/>
            <person name="Chen Z."/>
            <person name="Freedman E."/>
            <person name="Gellesch M."/>
            <person name="Goldberg J."/>
            <person name="Griggs A."/>
            <person name="Gujja S."/>
            <person name="Heilman E.R."/>
            <person name="Heiman D."/>
            <person name="Hepburn T."/>
            <person name="Howarth C."/>
            <person name="Jen D."/>
            <person name="Larson L."/>
            <person name="Mehta T."/>
            <person name="Neiman D."/>
            <person name="Pearson M."/>
            <person name="Roberts A."/>
            <person name="Saif S."/>
            <person name="Shea T."/>
            <person name="Shenoy N."/>
            <person name="Sisk P."/>
            <person name="Stolte C."/>
            <person name="Sykes S."/>
            <person name="Walk T."/>
            <person name="White J."/>
            <person name="Yandava C."/>
            <person name="Haas B."/>
            <person name="Nusbaum C."/>
            <person name="Birren B."/>
        </authorList>
    </citation>
    <scope>NUCLEOTIDE SEQUENCE</scope>
    <source>
        <strain evidence="4">ATCC 64411</strain>
    </source>
</reference>
<dbReference type="OrthoDB" id="5835829at2759"/>
<reference evidence="5" key="5">
    <citation type="submission" date="2015-06" db="UniProtKB">
        <authorList>
            <consortium name="EnsemblFungi"/>
        </authorList>
    </citation>
    <scope>IDENTIFICATION</scope>
    <source>
        <strain evidence="5">ATCC 64411</strain>
    </source>
</reference>
<dbReference type="FunFam" id="3.40.50.2000:FF:000100">
    <property type="entry name" value="Glycosyltransferase family 1 protein"/>
    <property type="match status" value="1"/>
</dbReference>
<dbReference type="InterPro" id="IPR050426">
    <property type="entry name" value="Glycosyltransferase_28"/>
</dbReference>
<evidence type="ECO:0000313" key="5">
    <source>
        <dbReference type="EnsemblFungi" id="MAPG_08745T0"/>
    </source>
</evidence>
<keyword evidence="1" id="KW-0808">Transferase</keyword>
<accession>A0A0C4E857</accession>
<dbReference type="Proteomes" id="UP000011715">
    <property type="component" value="Unassembled WGS sequence"/>
</dbReference>
<dbReference type="PANTHER" id="PTHR48050:SF27">
    <property type="entry name" value="GLUCOSYLTRANSFERASE, PUTATIVE (AFU_ORTHOLOGUE AFUA_7G04880)-RELATED"/>
    <property type="match status" value="1"/>
</dbReference>
<dbReference type="eggNOG" id="KOG1809">
    <property type="taxonomic scope" value="Eukaryota"/>
</dbReference>
<dbReference type="Gene3D" id="3.40.50.2000">
    <property type="entry name" value="Glycogen Phosphorylase B"/>
    <property type="match status" value="2"/>
</dbReference>
<dbReference type="PANTHER" id="PTHR48050">
    <property type="entry name" value="STEROL 3-BETA-GLUCOSYLTRANSFERASE"/>
    <property type="match status" value="1"/>
</dbReference>
<evidence type="ECO:0000259" key="2">
    <source>
        <dbReference type="Pfam" id="PF03033"/>
    </source>
</evidence>
<dbReference type="GO" id="GO:0016906">
    <property type="term" value="F:sterol 3-beta-glucosyltransferase activity"/>
    <property type="evidence" value="ECO:0007669"/>
    <property type="project" value="UniProtKB-ARBA"/>
</dbReference>
<evidence type="ECO:0000259" key="3">
    <source>
        <dbReference type="Pfam" id="PF06722"/>
    </source>
</evidence>
<dbReference type="Pfam" id="PF06722">
    <property type="entry name" value="EryCIII-like_C"/>
    <property type="match status" value="1"/>
</dbReference>
<dbReference type="Pfam" id="PF03033">
    <property type="entry name" value="Glyco_transf_28"/>
    <property type="match status" value="1"/>
</dbReference>
<dbReference type="AlphaFoldDB" id="A0A0C4E857"/>
<organism evidence="5 6">
    <name type="scientific">Magnaporthiopsis poae (strain ATCC 64411 / 73-15)</name>
    <name type="common">Kentucky bluegrass fungus</name>
    <name type="synonym">Magnaporthe poae</name>
    <dbReference type="NCBI Taxonomy" id="644358"/>
    <lineage>
        <taxon>Eukaryota</taxon>
        <taxon>Fungi</taxon>
        <taxon>Dikarya</taxon>
        <taxon>Ascomycota</taxon>
        <taxon>Pezizomycotina</taxon>
        <taxon>Sordariomycetes</taxon>
        <taxon>Sordariomycetidae</taxon>
        <taxon>Magnaporthales</taxon>
        <taxon>Magnaporthaceae</taxon>
        <taxon>Magnaporthiopsis</taxon>
    </lineage>
</organism>
<sequence>MPRLQVDSALANANGHEAVNWDAPPPYQFHSSGSVLASSAAVNATGGIDIDFSSSRPKELERLLSLLPVVNTDAWTPPRTPTGRRRCPTLNIVVQVVGSRGDVQPFIALGNALQRHGHRVRLATHDNFDDFVRKSGLEFYPIGGDPEDLMAYMVKNPGLIPSMESLRGGDIGRKRRMMREMLRGCWQSCVQPDPVSRAPFVADVIIANPPSFAHVHCAEALGVPLHIMFTMPWSATRAFPHPLANVRSDNMDPRSSNYLSYGVVDLMTWQGLGDVINHWRVKDLGLDELAAAVGPDILSITKTPHTYCWSPALVPKPADWGDKIDICGFFMRDEPVYNPPPELARFFASGPEPVYVGFGSIVLDDPARVTSVIHEACRSLGVRVIISRGWSKLGGDDPSTDNVFYLGDCPHEWLFKRVAAVVHHGGAGTTACGLFNACPTTIVPFFGDQPFWGNVVASNGAGPKPVPFAKLTMEALAEAIGFCLTPGAREAARAISEKMRLENGVETAVESLHRHLPVSDLTCEMLPDFAARWAYRPPKSKKGRRDPVRLSDEALNALLHVGRLKMSDVDPLRPKEYRVDNERWDPLTGGASAALGTVTDFTTALGSTFIDPFKDYKRVKHGTSDGSSAAAAGAAAMAMGRGVTDMTAALTKGALVDIPLALADGLKNTQKLMGEEVRDVGKVTDWKSGSAVAAKNFGFGFYDGITGIITRPIAEAKHGGTLGFIKGVGQGSLGMVTKPGSAMFGLLAYPAQGVYKSAKAALHGSAVTKAVGRGREQALNQKKGGHPVDEGIVGRLEELLQKKPS</sequence>
<reference evidence="5" key="4">
    <citation type="journal article" date="2015" name="G3 (Bethesda)">
        <title>Genome sequences of three phytopathogenic species of the Magnaporthaceae family of fungi.</title>
        <authorList>
            <person name="Okagaki L.H."/>
            <person name="Nunes C.C."/>
            <person name="Sailsbery J."/>
            <person name="Clay B."/>
            <person name="Brown D."/>
            <person name="John T."/>
            <person name="Oh Y."/>
            <person name="Young N."/>
            <person name="Fitzgerald M."/>
            <person name="Haas B.J."/>
            <person name="Zeng Q."/>
            <person name="Young S."/>
            <person name="Adiconis X."/>
            <person name="Fan L."/>
            <person name="Levin J.Z."/>
            <person name="Mitchell T.K."/>
            <person name="Okubara P.A."/>
            <person name="Farman M.L."/>
            <person name="Kohn L.M."/>
            <person name="Birren B."/>
            <person name="Ma L.-J."/>
            <person name="Dean R.A."/>
        </authorList>
    </citation>
    <scope>NUCLEOTIDE SEQUENCE</scope>
    <source>
        <strain evidence="5">ATCC 64411 / 73-15</strain>
    </source>
</reference>
<dbReference type="OMA" id="EDLMAYM"/>
<reference evidence="6" key="1">
    <citation type="submission" date="2010-05" db="EMBL/GenBank/DDBJ databases">
        <title>The genome sequence of Magnaporthe poae strain ATCC 64411.</title>
        <authorList>
            <person name="Ma L.-J."/>
            <person name="Dead R."/>
            <person name="Young S."/>
            <person name="Zeng Q."/>
            <person name="Koehrsen M."/>
            <person name="Alvarado L."/>
            <person name="Berlin A."/>
            <person name="Chapman S.B."/>
            <person name="Chen Z."/>
            <person name="Freedman E."/>
            <person name="Gellesch M."/>
            <person name="Goldberg J."/>
            <person name="Griggs A."/>
            <person name="Gujja S."/>
            <person name="Heilman E.R."/>
            <person name="Heiman D."/>
            <person name="Hepburn T."/>
            <person name="Howarth C."/>
            <person name="Jen D."/>
            <person name="Larson L."/>
            <person name="Mehta T."/>
            <person name="Neiman D."/>
            <person name="Pearson M."/>
            <person name="Roberts A."/>
            <person name="Saif S."/>
            <person name="Shea T."/>
            <person name="Shenoy N."/>
            <person name="Sisk P."/>
            <person name="Stolte C."/>
            <person name="Sykes S."/>
            <person name="Walk T."/>
            <person name="White J."/>
            <person name="Yandava C."/>
            <person name="Haas B."/>
            <person name="Nusbaum C."/>
            <person name="Birren B."/>
        </authorList>
    </citation>
    <scope>NUCLEOTIDE SEQUENCE [LARGE SCALE GENOMIC DNA]</scope>
    <source>
        <strain evidence="6">ATCC 64411 / 73-15</strain>
    </source>
</reference>
<proteinExistence type="predicted"/>
<dbReference type="SUPFAM" id="SSF53756">
    <property type="entry name" value="UDP-Glycosyltransferase/glycogen phosphorylase"/>
    <property type="match status" value="1"/>
</dbReference>
<reference evidence="4" key="3">
    <citation type="submission" date="2011-03" db="EMBL/GenBank/DDBJ databases">
        <title>Annotation of Magnaporthe poae ATCC 64411.</title>
        <authorList>
            <person name="Ma L.-J."/>
            <person name="Dead R."/>
            <person name="Young S.K."/>
            <person name="Zeng Q."/>
            <person name="Gargeya S."/>
            <person name="Fitzgerald M."/>
            <person name="Haas B."/>
            <person name="Abouelleil A."/>
            <person name="Alvarado L."/>
            <person name="Arachchi H.M."/>
            <person name="Berlin A."/>
            <person name="Brown A."/>
            <person name="Chapman S.B."/>
            <person name="Chen Z."/>
            <person name="Dunbar C."/>
            <person name="Freedman E."/>
            <person name="Gearin G."/>
            <person name="Gellesch M."/>
            <person name="Goldberg J."/>
            <person name="Griggs A."/>
            <person name="Gujja S."/>
            <person name="Heiman D."/>
            <person name="Howarth C."/>
            <person name="Larson L."/>
            <person name="Lui A."/>
            <person name="MacDonald P.J.P."/>
            <person name="Mehta T."/>
            <person name="Montmayeur A."/>
            <person name="Murphy C."/>
            <person name="Neiman D."/>
            <person name="Pearson M."/>
            <person name="Priest M."/>
            <person name="Roberts A."/>
            <person name="Saif S."/>
            <person name="Shea T."/>
            <person name="Shenoy N."/>
            <person name="Sisk P."/>
            <person name="Stolte C."/>
            <person name="Sykes S."/>
            <person name="Yandava C."/>
            <person name="Wortman J."/>
            <person name="Nusbaum C."/>
            <person name="Birren B."/>
        </authorList>
    </citation>
    <scope>NUCLEOTIDE SEQUENCE</scope>
    <source>
        <strain evidence="4">ATCC 64411</strain>
    </source>
</reference>
<dbReference type="InterPro" id="IPR010610">
    <property type="entry name" value="EryCIII-like_C"/>
</dbReference>
<dbReference type="InterPro" id="IPR004276">
    <property type="entry name" value="GlycoTrans_28_N"/>
</dbReference>
<dbReference type="InterPro" id="IPR002213">
    <property type="entry name" value="UDP_glucos_trans"/>
</dbReference>
<dbReference type="eggNOG" id="KOG1192">
    <property type="taxonomic scope" value="Eukaryota"/>
</dbReference>
<dbReference type="EMBL" id="ADBL01002126">
    <property type="status" value="NOT_ANNOTATED_CDS"/>
    <property type="molecule type" value="Genomic_DNA"/>
</dbReference>
<dbReference type="CDD" id="cd03784">
    <property type="entry name" value="GT1_Gtf-like"/>
    <property type="match status" value="1"/>
</dbReference>
<evidence type="ECO:0000313" key="6">
    <source>
        <dbReference type="Proteomes" id="UP000011715"/>
    </source>
</evidence>
<gene>
    <name evidence="4" type="ORF">MAPG_08745</name>
</gene>
<feature type="domain" description="Glycosyltransferase family 28 N-terminal" evidence="2">
    <location>
        <begin position="92"/>
        <end position="240"/>
    </location>
</feature>
<dbReference type="EMBL" id="GL876973">
    <property type="protein sequence ID" value="KLU89776.1"/>
    <property type="molecule type" value="Genomic_DNA"/>
</dbReference>
<evidence type="ECO:0000256" key="1">
    <source>
        <dbReference type="ARBA" id="ARBA00022679"/>
    </source>
</evidence>
<feature type="domain" description="Erythromycin biosynthesis protein CIII-like C-terminal" evidence="3">
    <location>
        <begin position="401"/>
        <end position="501"/>
    </location>
</feature>